<dbReference type="InterPro" id="IPR017972">
    <property type="entry name" value="Cyt_P450_CS"/>
</dbReference>
<dbReference type="PROSITE" id="PS00086">
    <property type="entry name" value="CYTOCHROME_P450"/>
    <property type="match status" value="1"/>
</dbReference>
<keyword evidence="4 8" id="KW-0479">Metal-binding</keyword>
<dbReference type="InParanoid" id="A0A1Y2LRJ3"/>
<evidence type="ECO:0000256" key="5">
    <source>
        <dbReference type="ARBA" id="ARBA00023002"/>
    </source>
</evidence>
<comment type="similarity">
    <text evidence="2 9">Belongs to the cytochrome P450 family.</text>
</comment>
<dbReference type="InterPro" id="IPR036396">
    <property type="entry name" value="Cyt_P450_sf"/>
</dbReference>
<evidence type="ECO:0000256" key="3">
    <source>
        <dbReference type="ARBA" id="ARBA00022617"/>
    </source>
</evidence>
<evidence type="ECO:0000256" key="8">
    <source>
        <dbReference type="PIRSR" id="PIRSR602402-1"/>
    </source>
</evidence>
<evidence type="ECO:0000313" key="11">
    <source>
        <dbReference type="Proteomes" id="UP000193240"/>
    </source>
</evidence>
<dbReference type="CDD" id="cd11063">
    <property type="entry name" value="CYP52"/>
    <property type="match status" value="1"/>
</dbReference>
<evidence type="ECO:0000313" key="10">
    <source>
        <dbReference type="EMBL" id="OSS46506.1"/>
    </source>
</evidence>
<keyword evidence="7 9" id="KW-0503">Monooxygenase</keyword>
<sequence>MYNAVLVALWAGASFILYKIVAYVLTEIHYRKQAKVYGCQPPYQFKLWDFQGIRNAQRMLAADKRMAIPDYLKARVDTACAEEGRKIWTFGMKLVGAPSIFTNDPKNVQAVLATQFKDFGLGVRRNGNFSALLGQGIFSTDGSAWQHARNMLRPQFAREQVSDLDLEEDHVKNLMHALPANKDGWTDVTDIQPLFFRLTIDSATEFLFGESVDSQLSSLPNYKSKRTGNSVSEKDFATAFDQAQASVIMAARLGEMWWLAFDKVFRRNRDTCWNFMDHYVQKALSKEKTEKPASGGKQRYVLLDALAETTRDPVELREHMISILLAGRDTTASLLSFVYAEFIQHPEVYQKLRTVVLEEFGTYSNPRNITFSTLKSCSYLQWILNETLRLHPVVPLDGRRALKDTTLPTGGGPNGDKPIYVREGVQVDYSVYIIHRRKDLWGEDADEFRPERWNGRKSGWEYLPFNGGPRICIGQQFALTEAGYVLVRLAQRFEEIVGVGNSWESKQNGGQGYFRTKLSLTASPADGVKVRMREARI</sequence>
<feature type="binding site" description="axial binding residue" evidence="8">
    <location>
        <position position="472"/>
    </location>
    <ligand>
        <name>heme</name>
        <dbReference type="ChEBI" id="CHEBI:30413"/>
    </ligand>
    <ligandPart>
        <name>Fe</name>
        <dbReference type="ChEBI" id="CHEBI:18248"/>
    </ligandPart>
</feature>
<keyword evidence="6 8" id="KW-0408">Iron</keyword>
<dbReference type="Gene3D" id="1.10.630.10">
    <property type="entry name" value="Cytochrome P450"/>
    <property type="match status" value="1"/>
</dbReference>
<evidence type="ECO:0000256" key="9">
    <source>
        <dbReference type="RuleBase" id="RU000461"/>
    </source>
</evidence>
<evidence type="ECO:0000256" key="6">
    <source>
        <dbReference type="ARBA" id="ARBA00023004"/>
    </source>
</evidence>
<dbReference type="Pfam" id="PF00067">
    <property type="entry name" value="p450"/>
    <property type="match status" value="1"/>
</dbReference>
<protein>
    <submittedName>
        <fullName evidence="10">Uncharacterized protein</fullName>
    </submittedName>
</protein>
<keyword evidence="5 9" id="KW-0560">Oxidoreductase</keyword>
<keyword evidence="3 8" id="KW-0349">Heme</keyword>
<evidence type="ECO:0000256" key="7">
    <source>
        <dbReference type="ARBA" id="ARBA00023033"/>
    </source>
</evidence>
<proteinExistence type="inferred from homology"/>
<name>A0A1Y2LRJ3_EPING</name>
<reference evidence="10 11" key="1">
    <citation type="journal article" date="2017" name="Genome Announc.">
        <title>Genome sequence of the saprophytic ascomycete Epicoccum nigrum ICMP 19927 strain isolated from New Zealand.</title>
        <authorList>
            <person name="Fokin M."/>
            <person name="Fleetwood D."/>
            <person name="Weir B.S."/>
            <person name="Villas-Boas S.G."/>
        </authorList>
    </citation>
    <scope>NUCLEOTIDE SEQUENCE [LARGE SCALE GENOMIC DNA]</scope>
    <source>
        <strain evidence="10 11">ICMP 19927</strain>
    </source>
</reference>
<dbReference type="PANTHER" id="PTHR24287">
    <property type="entry name" value="P450, PUTATIVE (EUROFUNG)-RELATED"/>
    <property type="match status" value="1"/>
</dbReference>
<dbReference type="PRINTS" id="PR01239">
    <property type="entry name" value="EP450IICYP52"/>
</dbReference>
<dbReference type="GO" id="GO:0020037">
    <property type="term" value="F:heme binding"/>
    <property type="evidence" value="ECO:0007669"/>
    <property type="project" value="InterPro"/>
</dbReference>
<dbReference type="EMBL" id="KZ107851">
    <property type="protein sequence ID" value="OSS46506.1"/>
    <property type="molecule type" value="Genomic_DNA"/>
</dbReference>
<evidence type="ECO:0000256" key="4">
    <source>
        <dbReference type="ARBA" id="ARBA00022723"/>
    </source>
</evidence>
<evidence type="ECO:0000256" key="2">
    <source>
        <dbReference type="ARBA" id="ARBA00010617"/>
    </source>
</evidence>
<dbReference type="InterPro" id="IPR002402">
    <property type="entry name" value="Cyt_P450_E_grp-II"/>
</dbReference>
<dbReference type="InterPro" id="IPR001128">
    <property type="entry name" value="Cyt_P450"/>
</dbReference>
<accession>A0A1Y2LRJ3</accession>
<evidence type="ECO:0000256" key="1">
    <source>
        <dbReference type="ARBA" id="ARBA00001971"/>
    </source>
</evidence>
<dbReference type="AlphaFoldDB" id="A0A1Y2LRJ3"/>
<dbReference type="InterPro" id="IPR002974">
    <property type="entry name" value="Cyt_P450_E_CYP52_ascomycetes"/>
</dbReference>
<dbReference type="SUPFAM" id="SSF48264">
    <property type="entry name" value="Cytochrome P450"/>
    <property type="match status" value="1"/>
</dbReference>
<gene>
    <name evidence="10" type="ORF">B5807_08665</name>
</gene>
<dbReference type="PRINTS" id="PR00464">
    <property type="entry name" value="EP450II"/>
</dbReference>
<dbReference type="PANTHER" id="PTHR24287:SF1">
    <property type="entry name" value="P450, PUTATIVE (EUROFUNG)-RELATED"/>
    <property type="match status" value="1"/>
</dbReference>
<keyword evidence="11" id="KW-1185">Reference proteome</keyword>
<dbReference type="OMA" id="VPEHYEH"/>
<dbReference type="STRING" id="105696.A0A1Y2LRJ3"/>
<organism evidence="10 11">
    <name type="scientific">Epicoccum nigrum</name>
    <name type="common">Soil fungus</name>
    <name type="synonym">Epicoccum purpurascens</name>
    <dbReference type="NCBI Taxonomy" id="105696"/>
    <lineage>
        <taxon>Eukaryota</taxon>
        <taxon>Fungi</taxon>
        <taxon>Dikarya</taxon>
        <taxon>Ascomycota</taxon>
        <taxon>Pezizomycotina</taxon>
        <taxon>Dothideomycetes</taxon>
        <taxon>Pleosporomycetidae</taxon>
        <taxon>Pleosporales</taxon>
        <taxon>Pleosporineae</taxon>
        <taxon>Didymellaceae</taxon>
        <taxon>Epicoccum</taxon>
    </lineage>
</organism>
<dbReference type="GO" id="GO:0005506">
    <property type="term" value="F:iron ion binding"/>
    <property type="evidence" value="ECO:0007669"/>
    <property type="project" value="InterPro"/>
</dbReference>
<comment type="cofactor">
    <cofactor evidence="1 8">
        <name>heme</name>
        <dbReference type="ChEBI" id="CHEBI:30413"/>
    </cofactor>
</comment>
<dbReference type="PRINTS" id="PR00385">
    <property type="entry name" value="P450"/>
</dbReference>
<dbReference type="InterPro" id="IPR047146">
    <property type="entry name" value="Cyt_P450_E_CYP52_fungi"/>
</dbReference>
<dbReference type="Proteomes" id="UP000193240">
    <property type="component" value="Unassembled WGS sequence"/>
</dbReference>
<dbReference type="GO" id="GO:0016712">
    <property type="term" value="F:oxidoreductase activity, acting on paired donors, with incorporation or reduction of molecular oxygen, reduced flavin or flavoprotein as one donor, and incorporation of one atom of oxygen"/>
    <property type="evidence" value="ECO:0007669"/>
    <property type="project" value="InterPro"/>
</dbReference>